<dbReference type="GO" id="GO:0005524">
    <property type="term" value="F:ATP binding"/>
    <property type="evidence" value="ECO:0007669"/>
    <property type="project" value="InterPro"/>
</dbReference>
<name>A0A1M5I020_9BACT</name>
<dbReference type="InterPro" id="IPR004101">
    <property type="entry name" value="Mur_ligase_C"/>
</dbReference>
<dbReference type="NCBIfam" id="TIGR00492">
    <property type="entry name" value="alr"/>
    <property type="match status" value="1"/>
</dbReference>
<dbReference type="GO" id="GO:0005829">
    <property type="term" value="C:cytosol"/>
    <property type="evidence" value="ECO:0007669"/>
    <property type="project" value="TreeGrafter"/>
</dbReference>
<dbReference type="STRING" id="1302690.BUE76_05385"/>
<feature type="modified residue" description="N6-(pyridoxal phosphate)lysine" evidence="5 6">
    <location>
        <position position="485"/>
    </location>
</feature>
<accession>A0A1M5I020</accession>
<dbReference type="SMART" id="SM01005">
    <property type="entry name" value="Ala_racemase_C"/>
    <property type="match status" value="1"/>
</dbReference>
<keyword evidence="10" id="KW-1185">Reference proteome</keyword>
<evidence type="ECO:0000313" key="9">
    <source>
        <dbReference type="EMBL" id="SHG21403.1"/>
    </source>
</evidence>
<dbReference type="PRINTS" id="PR00992">
    <property type="entry name" value="ALARACEMASE"/>
</dbReference>
<dbReference type="HAMAP" id="MF_01201">
    <property type="entry name" value="Ala_racemase"/>
    <property type="match status" value="1"/>
</dbReference>
<dbReference type="PANTHER" id="PTHR30511">
    <property type="entry name" value="ALANINE RACEMASE"/>
    <property type="match status" value="1"/>
</dbReference>
<dbReference type="Gene3D" id="2.40.37.10">
    <property type="entry name" value="Lyase, Ornithine Decarboxylase, Chain A, domain 1"/>
    <property type="match status" value="1"/>
</dbReference>
<keyword evidence="3 5" id="KW-0663">Pyridoxal phosphate</keyword>
<protein>
    <recommendedName>
        <fullName evidence="5">Alanine racemase</fullName>
        <ecNumber evidence="5">5.1.1.1</ecNumber>
    </recommendedName>
</protein>
<dbReference type="GO" id="GO:0016881">
    <property type="term" value="F:acid-amino acid ligase activity"/>
    <property type="evidence" value="ECO:0007669"/>
    <property type="project" value="InterPro"/>
</dbReference>
<comment type="similarity">
    <text evidence="5">Belongs to the alanine racemase family.</text>
</comment>
<feature type="domain" description="Alanine racemase C-terminal" evidence="8">
    <location>
        <begin position="689"/>
        <end position="814"/>
    </location>
</feature>
<dbReference type="SUPFAM" id="SSF63418">
    <property type="entry name" value="MurE/MurF N-terminal domain"/>
    <property type="match status" value="1"/>
</dbReference>
<dbReference type="GO" id="GO:0030632">
    <property type="term" value="P:D-alanine biosynthetic process"/>
    <property type="evidence" value="ECO:0007669"/>
    <property type="project" value="UniProtKB-UniRule"/>
</dbReference>
<dbReference type="Proteomes" id="UP000184368">
    <property type="component" value="Unassembled WGS sequence"/>
</dbReference>
<dbReference type="InterPro" id="IPR001608">
    <property type="entry name" value="Ala_racemase_N"/>
</dbReference>
<dbReference type="Gene3D" id="3.40.1390.10">
    <property type="entry name" value="MurE/MurF, N-terminal domain"/>
    <property type="match status" value="1"/>
</dbReference>
<dbReference type="InterPro" id="IPR036565">
    <property type="entry name" value="Mur-like_cat_sf"/>
</dbReference>
<gene>
    <name evidence="9" type="ORF">SAMN05444008_12113</name>
</gene>
<evidence type="ECO:0000256" key="7">
    <source>
        <dbReference type="PIRSR" id="PIRSR600821-52"/>
    </source>
</evidence>
<dbReference type="RefSeq" id="WP_073047607.1">
    <property type="nucleotide sequence ID" value="NZ_FQUO01000021.1"/>
</dbReference>
<dbReference type="Pfam" id="PF02875">
    <property type="entry name" value="Mur_ligase_C"/>
    <property type="match status" value="1"/>
</dbReference>
<dbReference type="SUPFAM" id="SSF53244">
    <property type="entry name" value="MurD-like peptide ligases, peptide-binding domain"/>
    <property type="match status" value="1"/>
</dbReference>
<dbReference type="FunFam" id="3.20.20.10:FF:000002">
    <property type="entry name" value="Alanine racemase"/>
    <property type="match status" value="1"/>
</dbReference>
<dbReference type="SUPFAM" id="SSF51419">
    <property type="entry name" value="PLP-binding barrel"/>
    <property type="match status" value="1"/>
</dbReference>
<evidence type="ECO:0000256" key="3">
    <source>
        <dbReference type="ARBA" id="ARBA00022898"/>
    </source>
</evidence>
<dbReference type="EMBL" id="FQUO01000021">
    <property type="protein sequence ID" value="SHG21403.1"/>
    <property type="molecule type" value="Genomic_DNA"/>
</dbReference>
<dbReference type="Pfam" id="PF08245">
    <property type="entry name" value="Mur_ligase_M"/>
    <property type="match status" value="1"/>
</dbReference>
<dbReference type="InterPro" id="IPR013221">
    <property type="entry name" value="Mur_ligase_cen"/>
</dbReference>
<dbReference type="SUPFAM" id="SSF50621">
    <property type="entry name" value="Alanine racemase C-terminal domain-like"/>
    <property type="match status" value="1"/>
</dbReference>
<evidence type="ECO:0000256" key="2">
    <source>
        <dbReference type="ARBA" id="ARBA00001933"/>
    </source>
</evidence>
<evidence type="ECO:0000256" key="4">
    <source>
        <dbReference type="ARBA" id="ARBA00023235"/>
    </source>
</evidence>
<dbReference type="GO" id="GO:0008784">
    <property type="term" value="F:alanine racemase activity"/>
    <property type="evidence" value="ECO:0007669"/>
    <property type="project" value="UniProtKB-UniRule"/>
</dbReference>
<keyword evidence="4 5" id="KW-0413">Isomerase</keyword>
<evidence type="ECO:0000256" key="1">
    <source>
        <dbReference type="ARBA" id="ARBA00000316"/>
    </source>
</evidence>
<comment type="function">
    <text evidence="5">Catalyzes the interconversion of L-alanine and D-alanine. May also act on other amino acids.</text>
</comment>
<feature type="binding site" evidence="5 7">
    <location>
        <position position="759"/>
    </location>
    <ligand>
        <name>substrate</name>
    </ligand>
</feature>
<dbReference type="Pfam" id="PF00842">
    <property type="entry name" value="Ala_racemase_C"/>
    <property type="match status" value="1"/>
</dbReference>
<dbReference type="OrthoDB" id="9801978at2"/>
<dbReference type="EC" id="5.1.1.1" evidence="5"/>
<dbReference type="InterPro" id="IPR000821">
    <property type="entry name" value="Ala_racemase"/>
</dbReference>
<dbReference type="InterPro" id="IPR035911">
    <property type="entry name" value="MurE/MurF_N"/>
</dbReference>
<dbReference type="CDD" id="cd00430">
    <property type="entry name" value="PLPDE_III_AR"/>
    <property type="match status" value="1"/>
</dbReference>
<dbReference type="Gene3D" id="3.90.190.20">
    <property type="entry name" value="Mur ligase, C-terminal domain"/>
    <property type="match status" value="1"/>
</dbReference>
<dbReference type="UniPathway" id="UPA00042">
    <property type="reaction ID" value="UER00497"/>
</dbReference>
<feature type="active site" description="Proton acceptor; specific for L-alanine" evidence="5">
    <location>
        <position position="710"/>
    </location>
</feature>
<reference evidence="9 10" key="1">
    <citation type="submission" date="2016-11" db="EMBL/GenBank/DDBJ databases">
        <authorList>
            <person name="Jaros S."/>
            <person name="Januszkiewicz K."/>
            <person name="Wedrychowicz H."/>
        </authorList>
    </citation>
    <scope>NUCLEOTIDE SEQUENCE [LARGE SCALE GENOMIC DNA]</scope>
    <source>
        <strain evidence="9 10">DSM 26897</strain>
    </source>
</reference>
<dbReference type="Gene3D" id="3.40.1190.10">
    <property type="entry name" value="Mur-like, catalytic domain"/>
    <property type="match status" value="1"/>
</dbReference>
<dbReference type="InterPro" id="IPR009006">
    <property type="entry name" value="Ala_racemase/Decarboxylase_C"/>
</dbReference>
<evidence type="ECO:0000313" key="10">
    <source>
        <dbReference type="Proteomes" id="UP000184368"/>
    </source>
</evidence>
<feature type="binding site" evidence="5 7">
    <location>
        <position position="583"/>
    </location>
    <ligand>
        <name>substrate</name>
    </ligand>
</feature>
<comment type="catalytic activity">
    <reaction evidence="1 5">
        <text>L-alanine = D-alanine</text>
        <dbReference type="Rhea" id="RHEA:20249"/>
        <dbReference type="ChEBI" id="CHEBI:57416"/>
        <dbReference type="ChEBI" id="CHEBI:57972"/>
        <dbReference type="EC" id="5.1.1.1"/>
    </reaction>
</comment>
<feature type="active site" description="Proton acceptor; specific for D-alanine" evidence="5">
    <location>
        <position position="485"/>
    </location>
</feature>
<comment type="pathway">
    <text evidence="5">Amino-acid biosynthesis; D-alanine biosynthesis; D-alanine from L-alanine: step 1/1.</text>
</comment>
<sequence>MFYSASTIAAIIAPHTRLTQPDAPVRYLLTDSRHLLQAADTLFFALDGPRRSGSAYVTALYEQGVRNFVVRDAPDKDAFAGANFFVVSDPLQALQQLAQHHREQFFLPVIGITGSNGKTIVKEWLYQLLQEEEKICRNPRSYNSQVGVPLSVWQLAEEHSLGIFEAGISQPGEMRRLHDIIQPTIGVFTNLGDAHSAGFASDAAKAKEKAQLFEGVAAIITQEKYQHLFTDATLFTWGRREDNEVVVKEIQAGHNSSKLVLSFGAKIYTVTIPFADTVAQENALHCCAVLLYLGKDLNDFSDRFAQLHAVDMRLQFFDGINGCTIINDSYSADITSFSLALAFMAQQQTGQARTVILSDFMESGREASDLYRNVAGALAKYKVQKVIGIGAQISDLLPGALAAGTSASFFPSTDEFLQHFRTSSFHNETILVKGARRFQFERIAHHFEQKVHQTVLQINLNAMVHNIRQYQALLQPGTRMMAMVKAFSYGSGGAEIASVLQQNNVDYLGVAYVDEGVDLRREGISLPIMVINADASSFDAIVDHNLQPVIYSPELLERFEAYISGQGLSSWPVHLEVETGMNRLGFSVNSIAAIGQRIVEKGLLKIETVFSHLAASEDPAQDAFTSQQVQTFGQAIALLQQHITYPFIRHIANSAAIIRHPALHYDMVRLGIGLYGVETVSGSVELQPVATLRSTIAQLKQLQPGETVSYNRRGAIDHPSLIATVRIGYADGYSRRFSNGAGKMWVRGRLVPVVGTVCMDMTMIDVTTVPGVSEGDEVIIFGQELPVQQLAQWGGTIPYEIMTGISQRVKRVYYQE</sequence>
<dbReference type="AlphaFoldDB" id="A0A1M5I020"/>
<evidence type="ECO:0000256" key="5">
    <source>
        <dbReference type="HAMAP-Rule" id="MF_01201"/>
    </source>
</evidence>
<evidence type="ECO:0000259" key="8">
    <source>
        <dbReference type="SMART" id="SM01005"/>
    </source>
</evidence>
<proteinExistence type="inferred from homology"/>
<dbReference type="InterPro" id="IPR036615">
    <property type="entry name" value="Mur_ligase_C_dom_sf"/>
</dbReference>
<dbReference type="Pfam" id="PF01168">
    <property type="entry name" value="Ala_racemase_N"/>
    <property type="match status" value="1"/>
</dbReference>
<dbReference type="GO" id="GO:0030170">
    <property type="term" value="F:pyridoxal phosphate binding"/>
    <property type="evidence" value="ECO:0007669"/>
    <property type="project" value="UniProtKB-UniRule"/>
</dbReference>
<dbReference type="Gene3D" id="3.20.20.10">
    <property type="entry name" value="Alanine racemase"/>
    <property type="match status" value="1"/>
</dbReference>
<dbReference type="SUPFAM" id="SSF53623">
    <property type="entry name" value="MurD-like peptide ligases, catalytic domain"/>
    <property type="match status" value="1"/>
</dbReference>
<dbReference type="PANTHER" id="PTHR30511:SF0">
    <property type="entry name" value="ALANINE RACEMASE, CATABOLIC-RELATED"/>
    <property type="match status" value="1"/>
</dbReference>
<dbReference type="NCBIfam" id="NF008897">
    <property type="entry name" value="PRK11930.1"/>
    <property type="match status" value="1"/>
</dbReference>
<organism evidence="9 10">
    <name type="scientific">Cnuella takakiae</name>
    <dbReference type="NCBI Taxonomy" id="1302690"/>
    <lineage>
        <taxon>Bacteria</taxon>
        <taxon>Pseudomonadati</taxon>
        <taxon>Bacteroidota</taxon>
        <taxon>Chitinophagia</taxon>
        <taxon>Chitinophagales</taxon>
        <taxon>Chitinophagaceae</taxon>
        <taxon>Cnuella</taxon>
    </lineage>
</organism>
<comment type="cofactor">
    <cofactor evidence="2 5 6">
        <name>pyridoxal 5'-phosphate</name>
        <dbReference type="ChEBI" id="CHEBI:597326"/>
    </cofactor>
</comment>
<dbReference type="InterPro" id="IPR011079">
    <property type="entry name" value="Ala_racemase_C"/>
</dbReference>
<evidence type="ECO:0000256" key="6">
    <source>
        <dbReference type="PIRSR" id="PIRSR600821-50"/>
    </source>
</evidence>
<dbReference type="InterPro" id="IPR029066">
    <property type="entry name" value="PLP-binding_barrel"/>
</dbReference>